<comment type="caution">
    <text evidence="3">The sequence shown here is derived from an EMBL/GenBank/DDBJ whole genome shotgun (WGS) entry which is preliminary data.</text>
</comment>
<keyword evidence="1" id="KW-1133">Transmembrane helix</keyword>
<evidence type="ECO:0000256" key="2">
    <source>
        <dbReference type="SAM" id="SignalP"/>
    </source>
</evidence>
<organism evidence="3 4">
    <name type="scientific">Fistulifera solaris</name>
    <name type="common">Oleaginous diatom</name>
    <dbReference type="NCBI Taxonomy" id="1519565"/>
    <lineage>
        <taxon>Eukaryota</taxon>
        <taxon>Sar</taxon>
        <taxon>Stramenopiles</taxon>
        <taxon>Ochrophyta</taxon>
        <taxon>Bacillariophyta</taxon>
        <taxon>Bacillariophyceae</taxon>
        <taxon>Bacillariophycidae</taxon>
        <taxon>Naviculales</taxon>
        <taxon>Naviculaceae</taxon>
        <taxon>Fistulifera</taxon>
    </lineage>
</organism>
<keyword evidence="1" id="KW-0812">Transmembrane</keyword>
<keyword evidence="4" id="KW-1185">Reference proteome</keyword>
<dbReference type="GO" id="GO:0045047">
    <property type="term" value="P:protein targeting to ER"/>
    <property type="evidence" value="ECO:0007669"/>
    <property type="project" value="InterPro"/>
</dbReference>
<dbReference type="AlphaFoldDB" id="A0A1Z5JNK5"/>
<accession>A0A1Z5JNK5</accession>
<protein>
    <submittedName>
        <fullName evidence="3">Uncharacterized protein</fullName>
    </submittedName>
</protein>
<proteinExistence type="predicted"/>
<keyword evidence="2" id="KW-0732">Signal</keyword>
<feature type="signal peptide" evidence="2">
    <location>
        <begin position="1"/>
        <end position="22"/>
    </location>
</feature>
<keyword evidence="1" id="KW-0472">Membrane</keyword>
<dbReference type="InterPro" id="IPR012098">
    <property type="entry name" value="SND3_fun"/>
</dbReference>
<dbReference type="EMBL" id="BDSP01000095">
    <property type="protein sequence ID" value="GAX15615.1"/>
    <property type="molecule type" value="Genomic_DNA"/>
</dbReference>
<feature type="chain" id="PRO_5012848618" evidence="2">
    <location>
        <begin position="23"/>
        <end position="336"/>
    </location>
</feature>
<gene>
    <name evidence="3" type="ORF">FisN_3Hh086</name>
</gene>
<evidence type="ECO:0000313" key="4">
    <source>
        <dbReference type="Proteomes" id="UP000198406"/>
    </source>
</evidence>
<sequence>MVEFNKMFVMLPVMFLARKLDAEDPNIVFYLRVAYACMQFISILVVMYTYIQASAVKGDQIVYVPAAATPFADPGAKKKYTEISYGAHVYSTARSLVGSTLFGICMTVGLHYYRGMVMGLAIQAVMAPLNLIENPLIKALFLGNGLSAEGRIFGEKTVSELTENDEIVDEQGNAVVRQAVQTESAATAAVTTKRSLEDILLDTWDAGSKADLAPLMEALNKKNCNYQTKEDSWTPLMILAGLGAKGTASAIRQLLDGLGANPAICDKEGWNALHWAAFHGSIEGAKELRKEVKLLSAKDKEGLTPLEIARKENNDLVADIFEAAVATTSGEGKKTK</sequence>
<dbReference type="PANTHER" id="PTHR28112:SF1">
    <property type="entry name" value="SRP-INDEPENDENT TARGETING PROTEIN 3"/>
    <property type="match status" value="1"/>
</dbReference>
<name>A0A1Z5JNK5_FISSO</name>
<dbReference type="InParanoid" id="A0A1Z5JNK5"/>
<dbReference type="SUPFAM" id="SSF48403">
    <property type="entry name" value="Ankyrin repeat"/>
    <property type="match status" value="1"/>
</dbReference>
<dbReference type="PANTHER" id="PTHR28112">
    <property type="entry name" value="SRP-INDEPENDENT TARGETING PROTEIN 3"/>
    <property type="match status" value="1"/>
</dbReference>
<dbReference type="Gene3D" id="1.25.40.20">
    <property type="entry name" value="Ankyrin repeat-containing domain"/>
    <property type="match status" value="2"/>
</dbReference>
<dbReference type="GO" id="GO:0005783">
    <property type="term" value="C:endoplasmic reticulum"/>
    <property type="evidence" value="ECO:0007669"/>
    <property type="project" value="InterPro"/>
</dbReference>
<evidence type="ECO:0000313" key="3">
    <source>
        <dbReference type="EMBL" id="GAX15615.1"/>
    </source>
</evidence>
<dbReference type="OrthoDB" id="18139at2759"/>
<evidence type="ECO:0000256" key="1">
    <source>
        <dbReference type="SAM" id="Phobius"/>
    </source>
</evidence>
<dbReference type="Proteomes" id="UP000198406">
    <property type="component" value="Unassembled WGS sequence"/>
</dbReference>
<dbReference type="Pfam" id="PF12796">
    <property type="entry name" value="Ank_2"/>
    <property type="match status" value="1"/>
</dbReference>
<dbReference type="GO" id="GO:0005739">
    <property type="term" value="C:mitochondrion"/>
    <property type="evidence" value="ECO:0007669"/>
    <property type="project" value="TreeGrafter"/>
</dbReference>
<dbReference type="Pfam" id="PF10032">
    <property type="entry name" value="Pho88"/>
    <property type="match status" value="1"/>
</dbReference>
<dbReference type="InterPro" id="IPR036770">
    <property type="entry name" value="Ankyrin_rpt-contain_sf"/>
</dbReference>
<reference evidence="3 4" key="1">
    <citation type="journal article" date="2015" name="Plant Cell">
        <title>Oil accumulation by the oleaginous diatom Fistulifera solaris as revealed by the genome and transcriptome.</title>
        <authorList>
            <person name="Tanaka T."/>
            <person name="Maeda Y."/>
            <person name="Veluchamy A."/>
            <person name="Tanaka M."/>
            <person name="Abida H."/>
            <person name="Marechal E."/>
            <person name="Bowler C."/>
            <person name="Muto M."/>
            <person name="Sunaga Y."/>
            <person name="Tanaka M."/>
            <person name="Yoshino T."/>
            <person name="Taniguchi T."/>
            <person name="Fukuda Y."/>
            <person name="Nemoto M."/>
            <person name="Matsumoto M."/>
            <person name="Wong P.S."/>
            <person name="Aburatani S."/>
            <person name="Fujibuchi W."/>
        </authorList>
    </citation>
    <scope>NUCLEOTIDE SEQUENCE [LARGE SCALE GENOMIC DNA]</scope>
    <source>
        <strain evidence="3 4">JPCC DA0580</strain>
    </source>
</reference>
<dbReference type="InterPro" id="IPR002110">
    <property type="entry name" value="Ankyrin_rpt"/>
</dbReference>
<feature type="transmembrane region" description="Helical" evidence="1">
    <location>
        <begin position="32"/>
        <end position="51"/>
    </location>
</feature>